<evidence type="ECO:0000256" key="6">
    <source>
        <dbReference type="ARBA" id="ARBA00023136"/>
    </source>
</evidence>
<dbReference type="Proteomes" id="UP000266287">
    <property type="component" value="Unassembled WGS sequence"/>
</dbReference>
<keyword evidence="5 8" id="KW-1133">Transmembrane helix</keyword>
<organism evidence="10 11">
    <name type="scientific">candidate division NPL-UPA2 bacterium Unc8</name>
    <dbReference type="NCBI Taxonomy" id="1980939"/>
    <lineage>
        <taxon>Bacteria</taxon>
    </lineage>
</organism>
<evidence type="ECO:0000259" key="9">
    <source>
        <dbReference type="Pfam" id="PF00361"/>
    </source>
</evidence>
<evidence type="ECO:0000256" key="8">
    <source>
        <dbReference type="SAM" id="Phobius"/>
    </source>
</evidence>
<evidence type="ECO:0000256" key="7">
    <source>
        <dbReference type="RuleBase" id="RU000320"/>
    </source>
</evidence>
<proteinExistence type="inferred from homology"/>
<comment type="caution">
    <text evidence="10">The sequence shown here is derived from an EMBL/GenBank/DDBJ whole genome shotgun (WGS) entry which is preliminary data.</text>
</comment>
<evidence type="ECO:0000256" key="4">
    <source>
        <dbReference type="ARBA" id="ARBA00022692"/>
    </source>
</evidence>
<dbReference type="InterPro" id="IPR050586">
    <property type="entry name" value="CPA3_Na-H_Antiporter_D"/>
</dbReference>
<comment type="subcellular location">
    <subcellularLocation>
        <location evidence="1">Cell membrane</location>
        <topology evidence="1">Multi-pass membrane protein</topology>
    </subcellularLocation>
    <subcellularLocation>
        <location evidence="7">Membrane</location>
        <topology evidence="7">Multi-pass membrane protein</topology>
    </subcellularLocation>
</comment>
<evidence type="ECO:0000256" key="2">
    <source>
        <dbReference type="ARBA" id="ARBA00005346"/>
    </source>
</evidence>
<dbReference type="InterPro" id="IPR001750">
    <property type="entry name" value="ND/Mrp_TM"/>
</dbReference>
<feature type="domain" description="NADH:quinone oxidoreductase/Mrp antiporter transmembrane" evidence="9">
    <location>
        <begin position="1"/>
        <end position="99"/>
    </location>
</feature>
<comment type="similarity">
    <text evidence="2">Belongs to the CPA3 antiporters (TC 2.A.63) subunit D family.</text>
</comment>
<keyword evidence="3" id="KW-1003">Cell membrane</keyword>
<sequence>MGAACKAGIFPVHVWLPVAHPIAPSPASAILSGVLVKEGCYLMIRVIYDVFGADLVATTGLHVALAILAGFTMLFGAAVAIKQTDLKTMLGYSTIAQMG</sequence>
<accession>A0A399FUZ8</accession>
<keyword evidence="6 8" id="KW-0472">Membrane</keyword>
<feature type="transmembrane region" description="Helical" evidence="8">
    <location>
        <begin position="61"/>
        <end position="81"/>
    </location>
</feature>
<dbReference type="PANTHER" id="PTHR42703">
    <property type="entry name" value="NADH DEHYDROGENASE"/>
    <property type="match status" value="1"/>
</dbReference>
<dbReference type="EMBL" id="NDHY01000006">
    <property type="protein sequence ID" value="RII00198.1"/>
    <property type="molecule type" value="Genomic_DNA"/>
</dbReference>
<evidence type="ECO:0000313" key="11">
    <source>
        <dbReference type="Proteomes" id="UP000266287"/>
    </source>
</evidence>
<protein>
    <recommendedName>
        <fullName evidence="9">NADH:quinone oxidoreductase/Mrp antiporter transmembrane domain-containing protein</fullName>
    </recommendedName>
</protein>
<evidence type="ECO:0000256" key="3">
    <source>
        <dbReference type="ARBA" id="ARBA00022475"/>
    </source>
</evidence>
<dbReference type="Pfam" id="PF00361">
    <property type="entry name" value="Proton_antipo_M"/>
    <property type="match status" value="1"/>
</dbReference>
<evidence type="ECO:0000256" key="5">
    <source>
        <dbReference type="ARBA" id="ARBA00022989"/>
    </source>
</evidence>
<reference evidence="10 11" key="1">
    <citation type="submission" date="2018-08" db="EMBL/GenBank/DDBJ databases">
        <title>Draft genome of candidate division NPL-UPA2 bacterium Unc8 that adapted to ultra-basic serpentinizing groundwater.</title>
        <authorList>
            <person name="Ishii S."/>
            <person name="Suzuki S."/>
            <person name="Nealson K.H."/>
        </authorList>
    </citation>
    <scope>NUCLEOTIDE SEQUENCE [LARGE SCALE GENOMIC DNA]</scope>
    <source>
        <strain evidence="10">Unc8</strain>
    </source>
</reference>
<dbReference type="AlphaFoldDB" id="A0A399FUZ8"/>
<dbReference type="GO" id="GO:0005886">
    <property type="term" value="C:plasma membrane"/>
    <property type="evidence" value="ECO:0007669"/>
    <property type="project" value="UniProtKB-SubCell"/>
</dbReference>
<name>A0A399FUZ8_UNCN2</name>
<gene>
    <name evidence="10" type="ORF">B9J77_03475</name>
</gene>
<keyword evidence="4 7" id="KW-0812">Transmembrane</keyword>
<evidence type="ECO:0000256" key="1">
    <source>
        <dbReference type="ARBA" id="ARBA00004651"/>
    </source>
</evidence>
<dbReference type="PANTHER" id="PTHR42703:SF1">
    <property type="entry name" value="NA(+)_H(+) ANTIPORTER SUBUNIT D1"/>
    <property type="match status" value="1"/>
</dbReference>
<evidence type="ECO:0000313" key="10">
    <source>
        <dbReference type="EMBL" id="RII00198.1"/>
    </source>
</evidence>